<reference evidence="3" key="1">
    <citation type="journal article" date="2019" name="Int. J. Syst. Evol. Microbiol.">
        <title>The Global Catalogue of Microorganisms (GCM) 10K type strain sequencing project: providing services to taxonomists for standard genome sequencing and annotation.</title>
        <authorList>
            <consortium name="The Broad Institute Genomics Platform"/>
            <consortium name="The Broad Institute Genome Sequencing Center for Infectious Disease"/>
            <person name="Wu L."/>
            <person name="Ma J."/>
        </authorList>
    </citation>
    <scope>NUCLEOTIDE SEQUENCE [LARGE SCALE GENOMIC DNA]</scope>
    <source>
        <strain evidence="3">CCUG 49679</strain>
    </source>
</reference>
<keyword evidence="1" id="KW-0812">Transmembrane</keyword>
<protein>
    <recommendedName>
        <fullName evidence="4">DUF393 domain-containing protein</fullName>
    </recommendedName>
</protein>
<keyword evidence="1" id="KW-0472">Membrane</keyword>
<dbReference type="Proteomes" id="UP001596287">
    <property type="component" value="Unassembled WGS sequence"/>
</dbReference>
<proteinExistence type="predicted"/>
<evidence type="ECO:0000313" key="2">
    <source>
        <dbReference type="EMBL" id="MFC6095568.1"/>
    </source>
</evidence>
<gene>
    <name evidence="2" type="ORF">ACFPVY_02830</name>
</gene>
<sequence length="95" mass="10958">MAPITAPNKEIIQQWQFFADSLSLYAGDNRYDMLIRERGFEVKNMYFYNGEICYGIVTTFAVLIPYTILAGGYPSCMHYIADKINRLERIDGCAR</sequence>
<comment type="caution">
    <text evidence="2">The sequence shown here is derived from an EMBL/GenBank/DDBJ whole genome shotgun (WGS) entry which is preliminary data.</text>
</comment>
<keyword evidence="3" id="KW-1185">Reference proteome</keyword>
<evidence type="ECO:0000256" key="1">
    <source>
        <dbReference type="SAM" id="Phobius"/>
    </source>
</evidence>
<dbReference type="EMBL" id="JBHSQB010000003">
    <property type="protein sequence ID" value="MFC6095568.1"/>
    <property type="molecule type" value="Genomic_DNA"/>
</dbReference>
<evidence type="ECO:0008006" key="4">
    <source>
        <dbReference type="Google" id="ProtNLM"/>
    </source>
</evidence>
<evidence type="ECO:0000313" key="3">
    <source>
        <dbReference type="Proteomes" id="UP001596287"/>
    </source>
</evidence>
<keyword evidence="1" id="KW-1133">Transmembrane helix</keyword>
<feature type="transmembrane region" description="Helical" evidence="1">
    <location>
        <begin position="46"/>
        <end position="69"/>
    </location>
</feature>
<dbReference type="RefSeq" id="WP_379790203.1">
    <property type="nucleotide sequence ID" value="NZ_JBHSQB010000003.1"/>
</dbReference>
<name>A0ABW1PKG1_9FLAO</name>
<organism evidence="2 3">
    <name type="scientific">Flavobacterium qiangtangense</name>
    <dbReference type="NCBI Taxonomy" id="1442595"/>
    <lineage>
        <taxon>Bacteria</taxon>
        <taxon>Pseudomonadati</taxon>
        <taxon>Bacteroidota</taxon>
        <taxon>Flavobacteriia</taxon>
        <taxon>Flavobacteriales</taxon>
        <taxon>Flavobacteriaceae</taxon>
        <taxon>Flavobacterium</taxon>
    </lineage>
</organism>
<accession>A0ABW1PKG1</accession>